<dbReference type="OrthoDB" id="1493235at2"/>
<dbReference type="Proteomes" id="UP000270046">
    <property type="component" value="Chromosome"/>
</dbReference>
<keyword evidence="3" id="KW-1185">Reference proteome</keyword>
<sequence>MGRSNDTFNKKEKEKKRIKKQREKKIKADERKENSDKGKSLEEMMAYVDENGNITNVRPQPVEDKKDKE</sequence>
<evidence type="ECO:0008006" key="4">
    <source>
        <dbReference type="Google" id="ProtNLM"/>
    </source>
</evidence>
<dbReference type="AlphaFoldDB" id="A0A494W639"/>
<organism evidence="2 3">
    <name type="scientific">Mucilaginibacter celer</name>
    <dbReference type="NCBI Taxonomy" id="2305508"/>
    <lineage>
        <taxon>Bacteria</taxon>
        <taxon>Pseudomonadati</taxon>
        <taxon>Bacteroidota</taxon>
        <taxon>Sphingobacteriia</taxon>
        <taxon>Sphingobacteriales</taxon>
        <taxon>Sphingobacteriaceae</taxon>
        <taxon>Mucilaginibacter</taxon>
    </lineage>
</organism>
<feature type="region of interest" description="Disordered" evidence="1">
    <location>
        <begin position="1"/>
        <end position="69"/>
    </location>
</feature>
<reference evidence="2 3" key="1">
    <citation type="submission" date="2018-10" db="EMBL/GenBank/DDBJ databases">
        <title>Genome sequencing of Mucilaginibacter sp. HYN0043.</title>
        <authorList>
            <person name="Kim M."/>
            <person name="Yi H."/>
        </authorList>
    </citation>
    <scope>NUCLEOTIDE SEQUENCE [LARGE SCALE GENOMIC DNA]</scope>
    <source>
        <strain evidence="2 3">HYN0043</strain>
    </source>
</reference>
<proteinExistence type="predicted"/>
<gene>
    <name evidence="2" type="ORF">HYN43_028705</name>
</gene>
<evidence type="ECO:0000256" key="1">
    <source>
        <dbReference type="SAM" id="MobiDB-lite"/>
    </source>
</evidence>
<feature type="compositionally biased region" description="Basic residues" evidence="1">
    <location>
        <begin position="13"/>
        <end position="25"/>
    </location>
</feature>
<protein>
    <recommendedName>
        <fullName evidence="4">Cold-shock protein</fullName>
    </recommendedName>
</protein>
<evidence type="ECO:0000313" key="2">
    <source>
        <dbReference type="EMBL" id="AYL99008.1"/>
    </source>
</evidence>
<dbReference type="KEGG" id="muh:HYN43_028705"/>
<accession>A0A494W639</accession>
<feature type="compositionally biased region" description="Basic and acidic residues" evidence="1">
    <location>
        <begin position="26"/>
        <end position="42"/>
    </location>
</feature>
<evidence type="ECO:0000313" key="3">
    <source>
        <dbReference type="Proteomes" id="UP000270046"/>
    </source>
</evidence>
<dbReference type="RefSeq" id="WP_119407257.1">
    <property type="nucleotide sequence ID" value="NZ_CP032869.1"/>
</dbReference>
<name>A0A494W639_9SPHI</name>
<dbReference type="EMBL" id="CP032869">
    <property type="protein sequence ID" value="AYL99008.1"/>
    <property type="molecule type" value="Genomic_DNA"/>
</dbReference>